<reference evidence="1" key="1">
    <citation type="submission" date="2023-05" db="EMBL/GenBank/DDBJ databases">
        <authorList>
            <consortium name="ELIXIR-Norway"/>
        </authorList>
    </citation>
    <scope>NUCLEOTIDE SEQUENCE</scope>
</reference>
<name>A0AC59ZUZ4_RANTA</name>
<dbReference type="Proteomes" id="UP001162501">
    <property type="component" value="Chromosome 4"/>
</dbReference>
<accession>A0AC59ZUZ4</accession>
<evidence type="ECO:0000313" key="1">
    <source>
        <dbReference type="EMBL" id="CAN0515447.1"/>
    </source>
</evidence>
<evidence type="ECO:0000313" key="2">
    <source>
        <dbReference type="Proteomes" id="UP001162501"/>
    </source>
</evidence>
<gene>
    <name evidence="1" type="ORF">MRATA1EN22A_LOCUS23432</name>
</gene>
<reference evidence="1" key="2">
    <citation type="submission" date="2025-03" db="EMBL/GenBank/DDBJ databases">
        <authorList>
            <consortium name="ELIXIR-Norway"/>
            <consortium name="Elixir Norway"/>
        </authorList>
    </citation>
    <scope>NUCLEOTIDE SEQUENCE</scope>
</reference>
<dbReference type="EMBL" id="OX596088">
    <property type="protein sequence ID" value="CAN0515447.1"/>
    <property type="molecule type" value="Genomic_DNA"/>
</dbReference>
<sequence length="113" mass="12361">MPTSPSPRLQEKAEEQSLSGVSLRSVTAFLALLDWDGSPVTLDLSLARHGMRSRRVGRANLPPPPPKEPHPPFLPRGRLEQGRRRSSCLLPLGPRESPRRPPHPSAALPLDTG</sequence>
<organism evidence="1 2">
    <name type="scientific">Rangifer tarandus platyrhynchus</name>
    <name type="common">Svalbard reindeer</name>
    <dbReference type="NCBI Taxonomy" id="3082113"/>
    <lineage>
        <taxon>Eukaryota</taxon>
        <taxon>Metazoa</taxon>
        <taxon>Chordata</taxon>
        <taxon>Craniata</taxon>
        <taxon>Vertebrata</taxon>
        <taxon>Euteleostomi</taxon>
        <taxon>Mammalia</taxon>
        <taxon>Eutheria</taxon>
        <taxon>Laurasiatheria</taxon>
        <taxon>Artiodactyla</taxon>
        <taxon>Ruminantia</taxon>
        <taxon>Pecora</taxon>
        <taxon>Cervidae</taxon>
        <taxon>Odocoileinae</taxon>
        <taxon>Rangifer</taxon>
    </lineage>
</organism>
<proteinExistence type="predicted"/>
<protein>
    <submittedName>
        <fullName evidence="1">Uncharacterized protein</fullName>
    </submittedName>
</protein>